<comment type="caution">
    <text evidence="8">The sequence shown here is derived from an EMBL/GenBank/DDBJ whole genome shotgun (WGS) entry which is preliminary data.</text>
</comment>
<feature type="domain" description="S1 motif" evidence="7">
    <location>
        <begin position="474"/>
        <end position="542"/>
    </location>
</feature>
<proteinExistence type="inferred from homology"/>
<dbReference type="SUPFAM" id="SSF50249">
    <property type="entry name" value="Nucleic acid-binding proteins"/>
    <property type="match status" value="4"/>
</dbReference>
<keyword evidence="3 6" id="KW-0408">Iron</keyword>
<dbReference type="AlphaFoldDB" id="A0A4R1MXR2"/>
<evidence type="ECO:0000313" key="9">
    <source>
        <dbReference type="Proteomes" id="UP000294545"/>
    </source>
</evidence>
<dbReference type="GO" id="GO:0051539">
    <property type="term" value="F:4 iron, 4 sulfur cluster binding"/>
    <property type="evidence" value="ECO:0007669"/>
    <property type="project" value="UniProtKB-UniRule"/>
</dbReference>
<dbReference type="CDD" id="cd05688">
    <property type="entry name" value="S1_RPS1_repeat_ec3"/>
    <property type="match status" value="1"/>
</dbReference>
<comment type="catalytic activity">
    <reaction evidence="6">
        <text>isopentenyl diphosphate + 2 oxidized [2Fe-2S]-[ferredoxin] + H2O = (2E)-4-hydroxy-3-methylbut-2-enyl diphosphate + 2 reduced [2Fe-2S]-[ferredoxin] + 2 H(+)</text>
        <dbReference type="Rhea" id="RHEA:24488"/>
        <dbReference type="Rhea" id="RHEA-COMP:10000"/>
        <dbReference type="Rhea" id="RHEA-COMP:10001"/>
        <dbReference type="ChEBI" id="CHEBI:15377"/>
        <dbReference type="ChEBI" id="CHEBI:15378"/>
        <dbReference type="ChEBI" id="CHEBI:33737"/>
        <dbReference type="ChEBI" id="CHEBI:33738"/>
        <dbReference type="ChEBI" id="CHEBI:128753"/>
        <dbReference type="ChEBI" id="CHEBI:128769"/>
        <dbReference type="EC" id="1.17.7.4"/>
    </reaction>
</comment>
<dbReference type="CDD" id="cd05687">
    <property type="entry name" value="S1_RPS1_repeat_ec1_hs1"/>
    <property type="match status" value="1"/>
</dbReference>
<dbReference type="CDD" id="cd04465">
    <property type="entry name" value="S1_RPS1_repeat_ec2_hs2"/>
    <property type="match status" value="1"/>
</dbReference>
<sequence>MEIVMAKTAGFCFGVDKAVKIAYENAKHKNVYTYGPIIHNTQLVDDLSKNGVEVINSLEDIHTIIDGKLIVRSHGVSKDVFINANDKFKEVIDATCPFVKRIHKIVEEYSEKGYIIIVIGNETHPEIEGIIGWTNTKTYIINSKEEALQLELNNNQPVCVVSQTTFNATKFEEMVEIIKKKVYDVIVFNTICSATHNRQNEALQIAKKVKKMIIIGGKHSSNTQKLYEICKSECKKTYHIETINDIDLSEFKADDVIGITAGASTPNNIIEEVIFEMSKIEEENSFEKLLEESLFTIHNGKIVKGTVIDVNENEIILNIGYKSDGIISKSDYSNYPDVDLKSQVKVGDELEAKVYKVNDGDGQVLLTHKQIAASKGYKKLEEAEKNKEVLTSKVVEVLPSGVVVVVEEARVFIPASLVSEQYEKDLKVYLNQEIDFQIIEFSPKRKRIIGSRKQLLKAERQKKQKEIFENIEVGQVVEGRVKNITDFGAFIDLGGADGLLHISEMSWGRIQNPNKLLKEDEIVKVFVKDINQNNKKISLSLKFPEANPWNNAIEKFAVGNVVKGKVARMTDFGAFIEILPGVDALLHVSQISKEHVEKPSDALKVGQEVEAKIIDFKEEEKKISLSIKALEEPTEEQKEEDNQEA</sequence>
<reference evidence="8 9" key="1">
    <citation type="submission" date="2019-03" db="EMBL/GenBank/DDBJ databases">
        <title>Genomic Encyclopedia of Type Strains, Phase IV (KMG-IV): sequencing the most valuable type-strain genomes for metagenomic binning, comparative biology and taxonomic classification.</title>
        <authorList>
            <person name="Goeker M."/>
        </authorList>
    </citation>
    <scope>NUCLEOTIDE SEQUENCE [LARGE SCALE GENOMIC DNA]</scope>
    <source>
        <strain evidence="8 9">DSM 24176</strain>
    </source>
</reference>
<organism evidence="8 9">
    <name type="scientific">Natranaerovirga hydrolytica</name>
    <dbReference type="NCBI Taxonomy" id="680378"/>
    <lineage>
        <taxon>Bacteria</taxon>
        <taxon>Bacillati</taxon>
        <taxon>Bacillota</taxon>
        <taxon>Clostridia</taxon>
        <taxon>Lachnospirales</taxon>
        <taxon>Natranaerovirgaceae</taxon>
        <taxon>Natranaerovirga</taxon>
    </lineage>
</organism>
<dbReference type="RefSeq" id="WP_132279752.1">
    <property type="nucleotide sequence ID" value="NZ_SMGQ01000011.1"/>
</dbReference>
<evidence type="ECO:0000256" key="6">
    <source>
        <dbReference type="HAMAP-Rule" id="MF_00191"/>
    </source>
</evidence>
<feature type="binding site" evidence="6">
    <location>
        <position position="221"/>
    </location>
    <ligand>
        <name>dimethylallyl diphosphate</name>
        <dbReference type="ChEBI" id="CHEBI:57623"/>
    </ligand>
</feature>
<feature type="binding site" evidence="6">
    <location>
        <position position="220"/>
    </location>
    <ligand>
        <name>isopentenyl diphosphate</name>
        <dbReference type="ChEBI" id="CHEBI:128769"/>
    </ligand>
</feature>
<evidence type="ECO:0000256" key="3">
    <source>
        <dbReference type="ARBA" id="ARBA00023004"/>
    </source>
</evidence>
<feature type="binding site" evidence="6">
    <location>
        <position position="264"/>
    </location>
    <ligand>
        <name>isopentenyl diphosphate</name>
        <dbReference type="ChEBI" id="CHEBI:128769"/>
    </ligand>
</feature>
<dbReference type="PANTHER" id="PTHR30426">
    <property type="entry name" value="4-HYDROXY-3-METHYLBUT-2-ENYL DIPHOSPHATE REDUCTASE"/>
    <property type="match status" value="1"/>
</dbReference>
<evidence type="ECO:0000256" key="2">
    <source>
        <dbReference type="ARBA" id="ARBA00022723"/>
    </source>
</evidence>
<protein>
    <recommendedName>
        <fullName evidence="6">4-hydroxy-3-methylbut-2-enyl diphosphate reductase</fullName>
        <shortName evidence="6">HMBPP reductase</shortName>
        <ecNumber evidence="6">1.17.7.4</ecNumber>
    </recommendedName>
</protein>
<feature type="binding site" evidence="6">
    <location>
        <position position="74"/>
    </location>
    <ligand>
        <name>isopentenyl diphosphate</name>
        <dbReference type="ChEBI" id="CHEBI:128769"/>
    </ligand>
</feature>
<comment type="pathway">
    <text evidence="6">Isoprenoid biosynthesis; dimethylallyl diphosphate biosynthesis; dimethylallyl diphosphate from (2E)-4-hydroxy-3-methylbutenyl diphosphate: step 1/1.</text>
</comment>
<name>A0A4R1MXR2_9FIRM</name>
<feature type="domain" description="S1 motif" evidence="7">
    <location>
        <begin position="387"/>
        <end position="453"/>
    </location>
</feature>
<dbReference type="GO" id="GO:0016114">
    <property type="term" value="P:terpenoid biosynthetic process"/>
    <property type="evidence" value="ECO:0007669"/>
    <property type="project" value="UniProtKB-UniRule"/>
</dbReference>
<dbReference type="UniPathway" id="UPA00059">
    <property type="reaction ID" value="UER00105"/>
</dbReference>
<comment type="function">
    <text evidence="5">Binds mRNA; thus facilitating recognition of the initiation point. It is needed to translate mRNA with a short Shine-Dalgarno (SD) purine-rich sequence.</text>
</comment>
<dbReference type="Pfam" id="PF00575">
    <property type="entry name" value="S1"/>
    <property type="match status" value="4"/>
</dbReference>
<evidence type="ECO:0000256" key="4">
    <source>
        <dbReference type="ARBA" id="ARBA00023014"/>
    </source>
</evidence>
<keyword evidence="6" id="KW-0414">Isoprene biosynthesis</keyword>
<keyword evidence="9" id="KW-1185">Reference proteome</keyword>
<feature type="binding site" evidence="6">
    <location>
        <position position="264"/>
    </location>
    <ligand>
        <name>(2E)-4-hydroxy-3-methylbut-2-enyl diphosphate</name>
        <dbReference type="ChEBI" id="CHEBI:128753"/>
    </ligand>
</feature>
<dbReference type="FunFam" id="2.40.50.140:FF:000051">
    <property type="entry name" value="RNA-binding transcriptional accessory protein"/>
    <property type="match status" value="1"/>
</dbReference>
<feature type="binding site" evidence="6">
    <location>
        <position position="222"/>
    </location>
    <ligand>
        <name>isopentenyl diphosphate</name>
        <dbReference type="ChEBI" id="CHEBI:128769"/>
    </ligand>
</feature>
<feature type="binding site" evidence="6">
    <location>
        <position position="124"/>
    </location>
    <ligand>
        <name>(2E)-4-hydroxy-3-methylbut-2-enyl diphosphate</name>
        <dbReference type="ChEBI" id="CHEBI:128753"/>
    </ligand>
</feature>
<dbReference type="Gene3D" id="3.40.1010.20">
    <property type="entry name" value="4-hydroxy-3-methylbut-2-enyl diphosphate reductase, catalytic domain"/>
    <property type="match status" value="2"/>
</dbReference>
<dbReference type="GO" id="GO:0003729">
    <property type="term" value="F:mRNA binding"/>
    <property type="evidence" value="ECO:0007669"/>
    <property type="project" value="UniProtKB-ARBA"/>
</dbReference>
<feature type="binding site" evidence="6">
    <location>
        <position position="124"/>
    </location>
    <ligand>
        <name>dimethylallyl diphosphate</name>
        <dbReference type="ChEBI" id="CHEBI:57623"/>
    </ligand>
</feature>
<dbReference type="GO" id="GO:0005737">
    <property type="term" value="C:cytoplasm"/>
    <property type="evidence" value="ECO:0007669"/>
    <property type="project" value="UniProtKB-ARBA"/>
</dbReference>
<feature type="domain" description="S1 motif" evidence="7">
    <location>
        <begin position="559"/>
        <end position="628"/>
    </location>
</feature>
<comment type="similarity">
    <text evidence="6">Belongs to the IspH family.</text>
</comment>
<dbReference type="NCBIfam" id="NF005208">
    <property type="entry name" value="PRK06676.1"/>
    <property type="match status" value="1"/>
</dbReference>
<keyword evidence="4 6" id="KW-0411">Iron-sulfur</keyword>
<dbReference type="PANTHER" id="PTHR30426:SF0">
    <property type="entry name" value="4-HYDROXY-3-METHYLBUT-2-ENYL DIPHOSPHATE REDUCTASE"/>
    <property type="match status" value="1"/>
</dbReference>
<feature type="binding site" evidence="6">
    <location>
        <position position="164"/>
    </location>
    <ligand>
        <name>(2E)-4-hydroxy-3-methylbut-2-enyl diphosphate</name>
        <dbReference type="ChEBI" id="CHEBI:128753"/>
    </ligand>
</feature>
<keyword evidence="1 6" id="KW-0004">4Fe-4S</keyword>
<feature type="binding site" evidence="6">
    <location>
        <position position="192"/>
    </location>
    <ligand>
        <name>[4Fe-4S] cluster</name>
        <dbReference type="ChEBI" id="CHEBI:49883"/>
    </ligand>
</feature>
<dbReference type="Gene3D" id="3.40.50.11270">
    <property type="match status" value="1"/>
</dbReference>
<feature type="binding site" evidence="6">
    <location>
        <position position="220"/>
    </location>
    <ligand>
        <name>(2E)-4-hydroxy-3-methylbut-2-enyl diphosphate</name>
        <dbReference type="ChEBI" id="CHEBI:128753"/>
    </ligand>
</feature>
<dbReference type="NCBIfam" id="TIGR00216">
    <property type="entry name" value="ispH_lytB"/>
    <property type="match status" value="1"/>
</dbReference>
<keyword evidence="6" id="KW-0560">Oxidoreductase</keyword>
<feature type="binding site" evidence="6">
    <location>
        <position position="221"/>
    </location>
    <ligand>
        <name>isopentenyl diphosphate</name>
        <dbReference type="ChEBI" id="CHEBI:128769"/>
    </ligand>
</feature>
<dbReference type="FunFam" id="2.40.50.140:FF:000103">
    <property type="entry name" value="protein RRP5 homolog"/>
    <property type="match status" value="1"/>
</dbReference>
<evidence type="ECO:0000256" key="1">
    <source>
        <dbReference type="ARBA" id="ARBA00022485"/>
    </source>
</evidence>
<dbReference type="NCBIfam" id="NF002187">
    <property type="entry name" value="PRK01045.1-1"/>
    <property type="match status" value="1"/>
</dbReference>
<dbReference type="Proteomes" id="UP000294545">
    <property type="component" value="Unassembled WGS sequence"/>
</dbReference>
<dbReference type="EC" id="1.17.7.4" evidence="6"/>
<dbReference type="OrthoDB" id="9804077at2"/>
<dbReference type="InterPro" id="IPR003451">
    <property type="entry name" value="LytB/IspH"/>
</dbReference>
<dbReference type="Pfam" id="PF02401">
    <property type="entry name" value="LYTB"/>
    <property type="match status" value="1"/>
</dbReference>
<feature type="binding site" evidence="6">
    <location>
        <position position="222"/>
    </location>
    <ligand>
        <name>(2E)-4-hydroxy-3-methylbut-2-enyl diphosphate</name>
        <dbReference type="ChEBI" id="CHEBI:128753"/>
    </ligand>
</feature>
<feature type="binding site" evidence="6">
    <location>
        <position position="74"/>
    </location>
    <ligand>
        <name>dimethylallyl diphosphate</name>
        <dbReference type="ChEBI" id="CHEBI:57623"/>
    </ligand>
</feature>
<dbReference type="PROSITE" id="PS50126">
    <property type="entry name" value="S1"/>
    <property type="match status" value="4"/>
</dbReference>
<feature type="active site" description="Proton donor" evidence="6">
    <location>
        <position position="126"/>
    </location>
</feature>
<feature type="binding site" evidence="6">
    <location>
        <position position="221"/>
    </location>
    <ligand>
        <name>(2E)-4-hydroxy-3-methylbut-2-enyl diphosphate</name>
        <dbReference type="ChEBI" id="CHEBI:128753"/>
    </ligand>
</feature>
<dbReference type="HAMAP" id="MF_00191">
    <property type="entry name" value="IspH"/>
    <property type="match status" value="1"/>
</dbReference>
<dbReference type="PRINTS" id="PR00681">
    <property type="entry name" value="RIBOSOMALS1"/>
</dbReference>
<feature type="binding site" evidence="6">
    <location>
        <position position="124"/>
    </location>
    <ligand>
        <name>isopentenyl diphosphate</name>
        <dbReference type="ChEBI" id="CHEBI:128769"/>
    </ligand>
</feature>
<feature type="domain" description="S1 motif" evidence="7">
    <location>
        <begin position="300"/>
        <end position="369"/>
    </location>
</feature>
<dbReference type="GO" id="GO:0051745">
    <property type="term" value="F:4-hydroxy-3-methylbut-2-enyl diphosphate reductase activity"/>
    <property type="evidence" value="ECO:0007669"/>
    <property type="project" value="UniProtKB-UniRule"/>
</dbReference>
<comment type="cofactor">
    <cofactor evidence="6">
        <name>[4Fe-4S] cluster</name>
        <dbReference type="ChEBI" id="CHEBI:49883"/>
    </cofactor>
    <text evidence="6">Binds 1 [4Fe-4S] cluster per subunit.</text>
</comment>
<dbReference type="CDD" id="cd13944">
    <property type="entry name" value="lytB_ispH"/>
    <property type="match status" value="1"/>
</dbReference>
<dbReference type="GO" id="GO:0019288">
    <property type="term" value="P:isopentenyl diphosphate biosynthetic process, methylerythritol 4-phosphate pathway"/>
    <property type="evidence" value="ECO:0007669"/>
    <property type="project" value="UniProtKB-UniRule"/>
</dbReference>
<dbReference type="SMART" id="SM00316">
    <property type="entry name" value="S1"/>
    <property type="match status" value="4"/>
</dbReference>
<dbReference type="Gene3D" id="2.40.50.140">
    <property type="entry name" value="Nucleic acid-binding proteins"/>
    <property type="match status" value="4"/>
</dbReference>
<dbReference type="EMBL" id="SMGQ01000011">
    <property type="protein sequence ID" value="TCK97996.1"/>
    <property type="molecule type" value="Genomic_DNA"/>
</dbReference>
<feature type="binding site" evidence="6">
    <location>
        <position position="220"/>
    </location>
    <ligand>
        <name>dimethylallyl diphosphate</name>
        <dbReference type="ChEBI" id="CHEBI:57623"/>
    </ligand>
</feature>
<dbReference type="GO" id="GO:0046872">
    <property type="term" value="F:metal ion binding"/>
    <property type="evidence" value="ECO:0007669"/>
    <property type="project" value="UniProtKB-KW"/>
</dbReference>
<feature type="binding site" evidence="6">
    <location>
        <position position="264"/>
    </location>
    <ligand>
        <name>dimethylallyl diphosphate</name>
        <dbReference type="ChEBI" id="CHEBI:57623"/>
    </ligand>
</feature>
<feature type="binding site" evidence="6">
    <location>
        <position position="12"/>
    </location>
    <ligand>
        <name>[4Fe-4S] cluster</name>
        <dbReference type="ChEBI" id="CHEBI:49883"/>
    </ligand>
</feature>
<feature type="binding site" evidence="6">
    <location>
        <position position="74"/>
    </location>
    <ligand>
        <name>(2E)-4-hydroxy-3-methylbut-2-enyl diphosphate</name>
        <dbReference type="ChEBI" id="CHEBI:128753"/>
    </ligand>
</feature>
<feature type="binding site" evidence="6">
    <location>
        <position position="39"/>
    </location>
    <ligand>
        <name>(2E)-4-hydroxy-3-methylbut-2-enyl diphosphate</name>
        <dbReference type="ChEBI" id="CHEBI:128753"/>
    </ligand>
</feature>
<feature type="binding site" evidence="6">
    <location>
        <position position="96"/>
    </location>
    <ligand>
        <name>[4Fe-4S] cluster</name>
        <dbReference type="ChEBI" id="CHEBI:49883"/>
    </ligand>
</feature>
<keyword evidence="2 6" id="KW-0479">Metal-binding</keyword>
<dbReference type="InterPro" id="IPR035104">
    <property type="entry name" value="Ribosomal_protein_S1-like"/>
</dbReference>
<feature type="binding site" evidence="6">
    <location>
        <position position="39"/>
    </location>
    <ligand>
        <name>dimethylallyl diphosphate</name>
        <dbReference type="ChEBI" id="CHEBI:57623"/>
    </ligand>
</feature>
<comment type="catalytic activity">
    <reaction evidence="6">
        <text>dimethylallyl diphosphate + 2 oxidized [2Fe-2S]-[ferredoxin] + H2O = (2E)-4-hydroxy-3-methylbut-2-enyl diphosphate + 2 reduced [2Fe-2S]-[ferredoxin] + 2 H(+)</text>
        <dbReference type="Rhea" id="RHEA:24825"/>
        <dbReference type="Rhea" id="RHEA-COMP:10000"/>
        <dbReference type="Rhea" id="RHEA-COMP:10001"/>
        <dbReference type="ChEBI" id="CHEBI:15377"/>
        <dbReference type="ChEBI" id="CHEBI:15378"/>
        <dbReference type="ChEBI" id="CHEBI:33737"/>
        <dbReference type="ChEBI" id="CHEBI:33738"/>
        <dbReference type="ChEBI" id="CHEBI:57623"/>
        <dbReference type="ChEBI" id="CHEBI:128753"/>
        <dbReference type="EC" id="1.17.7.4"/>
    </reaction>
</comment>
<evidence type="ECO:0000313" key="8">
    <source>
        <dbReference type="EMBL" id="TCK97996.1"/>
    </source>
</evidence>
<comment type="pathway">
    <text evidence="6">Isoprenoid biosynthesis; isopentenyl diphosphate biosynthesis via DXP pathway; isopentenyl diphosphate from 1-deoxy-D-xylulose 5-phosphate: step 6/6.</text>
</comment>
<feature type="binding site" evidence="6">
    <location>
        <position position="222"/>
    </location>
    <ligand>
        <name>dimethylallyl diphosphate</name>
        <dbReference type="ChEBI" id="CHEBI:57623"/>
    </ligand>
</feature>
<gene>
    <name evidence="6" type="primary">ispH</name>
    <name evidence="8" type="ORF">EDC19_0402</name>
</gene>
<dbReference type="InterPro" id="IPR012340">
    <property type="entry name" value="NA-bd_OB-fold"/>
</dbReference>
<evidence type="ECO:0000256" key="5">
    <source>
        <dbReference type="ARBA" id="ARBA00025604"/>
    </source>
</evidence>
<dbReference type="UniPathway" id="UPA00056">
    <property type="reaction ID" value="UER00097"/>
</dbReference>
<dbReference type="InterPro" id="IPR003029">
    <property type="entry name" value="S1_domain"/>
</dbReference>
<feature type="binding site" evidence="6">
    <location>
        <position position="39"/>
    </location>
    <ligand>
        <name>isopentenyl diphosphate</name>
        <dbReference type="ChEBI" id="CHEBI:128769"/>
    </ligand>
</feature>
<accession>A0A4R1MXR2</accession>
<dbReference type="NCBIfam" id="NF000907">
    <property type="entry name" value="PRK00087.1"/>
    <property type="match status" value="1"/>
</dbReference>
<comment type="function">
    <text evidence="6">Catalyzes the conversion of 1-hydroxy-2-methyl-2-(E)-butenyl 4-diphosphate (HMBPP) into a mixture of isopentenyl diphosphate (IPP) and dimethylallyl diphosphate (DMAPP). Acts in the terminal step of the DOXP/MEP pathway for isoprenoid precursor biosynthesis.</text>
</comment>
<dbReference type="GO" id="GO:0050992">
    <property type="term" value="P:dimethylallyl diphosphate biosynthetic process"/>
    <property type="evidence" value="ECO:0007669"/>
    <property type="project" value="UniProtKB-UniRule"/>
</dbReference>
<evidence type="ECO:0000259" key="7">
    <source>
        <dbReference type="PROSITE" id="PS50126"/>
    </source>
</evidence>